<proteinExistence type="predicted"/>
<protein>
    <submittedName>
        <fullName evidence="1">Sigma-70 family RNA polymerase sigma factor</fullName>
    </submittedName>
</protein>
<sequence>IGGYDPCDPTELDQKSYRLQLDDAIDGLPEIKRRIIEMLRHDIPIDSKDPTVVTISKTLGKSEKTIRTYRDNAFPTLRLRLER</sequence>
<gene>
    <name evidence="1" type="ORF">RA271_29130</name>
</gene>
<dbReference type="EMBL" id="JAVCQK010000488">
    <property type="protein sequence ID" value="MFH7519186.1"/>
    <property type="molecule type" value="Genomic_DNA"/>
</dbReference>
<evidence type="ECO:0000313" key="1">
    <source>
        <dbReference type="EMBL" id="MFH7519186.1"/>
    </source>
</evidence>
<comment type="caution">
    <text evidence="1">The sequence shown here is derived from an EMBL/GenBank/DDBJ whole genome shotgun (WGS) entry which is preliminary data.</text>
</comment>
<accession>A0ABW7NWB8</accession>
<keyword evidence="2" id="KW-1185">Reference proteome</keyword>
<evidence type="ECO:0000313" key="2">
    <source>
        <dbReference type="Proteomes" id="UP001610657"/>
    </source>
</evidence>
<dbReference type="InterPro" id="IPR013324">
    <property type="entry name" value="RNA_pol_sigma_r3/r4-like"/>
</dbReference>
<dbReference type="InterPro" id="IPR036388">
    <property type="entry name" value="WH-like_DNA-bd_sf"/>
</dbReference>
<dbReference type="Gene3D" id="1.10.10.10">
    <property type="entry name" value="Winged helix-like DNA-binding domain superfamily/Winged helix DNA-binding domain"/>
    <property type="match status" value="1"/>
</dbReference>
<organism evidence="1 2">
    <name type="scientific">Pseudomonas syringae pv. tagetis</name>
    <dbReference type="NCBI Taxonomy" id="129140"/>
    <lineage>
        <taxon>Bacteria</taxon>
        <taxon>Pseudomonadati</taxon>
        <taxon>Pseudomonadota</taxon>
        <taxon>Gammaproteobacteria</taxon>
        <taxon>Pseudomonadales</taxon>
        <taxon>Pseudomonadaceae</taxon>
        <taxon>Pseudomonas</taxon>
    </lineage>
</organism>
<feature type="non-terminal residue" evidence="1">
    <location>
        <position position="83"/>
    </location>
</feature>
<reference evidence="1 2" key="1">
    <citation type="submission" date="2023-08" db="EMBL/GenBank/DDBJ databases">
        <title>Genomic and mutational analysis of Pseudomonas syringae pv. tagetis EB037 pathogenicity on sunflower.</title>
        <authorList>
            <person name="Maul J.E."/>
        </authorList>
    </citation>
    <scope>NUCLEOTIDE SEQUENCE [LARGE SCALE GENOMIC DNA]</scope>
    <source>
        <strain evidence="1 2">EB037_T1</strain>
    </source>
</reference>
<dbReference type="SUPFAM" id="SSF88659">
    <property type="entry name" value="Sigma3 and sigma4 domains of RNA polymerase sigma factors"/>
    <property type="match status" value="1"/>
</dbReference>
<dbReference type="Proteomes" id="UP001610657">
    <property type="component" value="Unassembled WGS sequence"/>
</dbReference>
<name>A0ABW7NWB8_9PSED</name>
<feature type="non-terminal residue" evidence="1">
    <location>
        <position position="1"/>
    </location>
</feature>